<organism evidence="9">
    <name type="scientific">Palpitomonas bilix</name>
    <dbReference type="NCBI Taxonomy" id="652834"/>
    <lineage>
        <taxon>Eukaryota</taxon>
        <taxon>Eukaryota incertae sedis</taxon>
    </lineage>
</organism>
<comment type="function">
    <text evidence="3">Specifically acetylates 'Lys-40' in alpha-tubulin on the lumenal side of microtubules. Promotes microtubule destabilization and accelerates microtubule dynamics; this activity may be independent of acetylation activity. Acetylates alpha-tubulin with a slow enzymatic rate, due to a catalytic site that is not optimized for acetyl transfer. Enters the microtubule through each end and diffuses quickly throughout the lumen of microtubules. Acetylates only long/old microtubules because of its slow acetylation rate since it does not have time to act on dynamically unstable microtubules before the enzyme is released.</text>
</comment>
<evidence type="ECO:0000313" key="8">
    <source>
        <dbReference type="EMBL" id="CAE0245659.1"/>
    </source>
</evidence>
<gene>
    <name evidence="6" type="ORF">PBIL07802_LOCUS7839</name>
    <name evidence="7" type="ORF">PBIL07802_LOCUS7840</name>
    <name evidence="8" type="ORF">PBIL07802_LOCUS7841</name>
    <name evidence="9" type="ORF">PBIL07802_LOCUS7842</name>
</gene>
<dbReference type="PANTHER" id="PTHR12327">
    <property type="entry name" value="ALPHA-TUBULIN N-ACETYLTRANSFERASE 1"/>
    <property type="match status" value="1"/>
</dbReference>
<dbReference type="PROSITE" id="PS51730">
    <property type="entry name" value="GNAT_ATAT"/>
    <property type="match status" value="1"/>
</dbReference>
<evidence type="ECO:0000256" key="4">
    <source>
        <dbReference type="SAM" id="MobiDB-lite"/>
    </source>
</evidence>
<feature type="site" description="Crucial for catalytic activity" evidence="3">
    <location>
        <position position="51"/>
    </location>
</feature>
<dbReference type="SUPFAM" id="SSF55729">
    <property type="entry name" value="Acyl-CoA N-acyltransferases (Nat)"/>
    <property type="match status" value="1"/>
</dbReference>
<evidence type="ECO:0000256" key="1">
    <source>
        <dbReference type="ARBA" id="ARBA00022679"/>
    </source>
</evidence>
<dbReference type="Pfam" id="PF05301">
    <property type="entry name" value="Acetyltransf_16"/>
    <property type="match status" value="1"/>
</dbReference>
<dbReference type="InterPro" id="IPR016181">
    <property type="entry name" value="Acyl_CoA_acyltransferase"/>
</dbReference>
<evidence type="ECO:0000313" key="6">
    <source>
        <dbReference type="EMBL" id="CAE0245657.1"/>
    </source>
</evidence>
<comment type="catalytic activity">
    <reaction evidence="3">
        <text>L-lysyl-[alpha-tubulin] + acetyl-CoA = N(6)-acetyl-L-lysyl-[alpha-tubulin] + CoA + H(+)</text>
        <dbReference type="Rhea" id="RHEA:15277"/>
        <dbReference type="Rhea" id="RHEA-COMP:11278"/>
        <dbReference type="Rhea" id="RHEA-COMP:11279"/>
        <dbReference type="ChEBI" id="CHEBI:15378"/>
        <dbReference type="ChEBI" id="CHEBI:29969"/>
        <dbReference type="ChEBI" id="CHEBI:57287"/>
        <dbReference type="ChEBI" id="CHEBI:57288"/>
        <dbReference type="ChEBI" id="CHEBI:61930"/>
        <dbReference type="EC" id="2.3.1.108"/>
    </reaction>
</comment>
<dbReference type="InterPro" id="IPR038746">
    <property type="entry name" value="Atat"/>
</dbReference>
<dbReference type="EMBL" id="HBIB01012036">
    <property type="protein sequence ID" value="CAE0245657.1"/>
    <property type="molecule type" value="Transcribed_RNA"/>
</dbReference>
<feature type="compositionally biased region" description="Acidic residues" evidence="4">
    <location>
        <begin position="244"/>
        <end position="265"/>
    </location>
</feature>
<keyword evidence="2 3" id="KW-0012">Acyltransferase</keyword>
<protein>
    <recommendedName>
        <fullName evidence="3">Alpha-tubulin N-acetyltransferase</fullName>
        <shortName evidence="3">Alpha-TAT</shortName>
        <shortName evidence="3">TAT</shortName>
        <ecNumber evidence="3">2.3.1.108</ecNumber>
    </recommendedName>
    <alternativeName>
        <fullName evidence="3">Acetyltransferase mec-17 homolog</fullName>
    </alternativeName>
</protein>
<dbReference type="AlphaFoldDB" id="A0A7S3G4C9"/>
<dbReference type="InterPro" id="IPR007965">
    <property type="entry name" value="GNAT_ATAT"/>
</dbReference>
<dbReference type="Gene3D" id="3.40.630.30">
    <property type="match status" value="1"/>
</dbReference>
<feature type="binding site" evidence="3">
    <location>
        <begin position="112"/>
        <end position="125"/>
    </location>
    <ligand>
        <name>acetyl-CoA</name>
        <dbReference type="ChEBI" id="CHEBI:57288"/>
    </ligand>
</feature>
<reference evidence="9" key="1">
    <citation type="submission" date="2021-01" db="EMBL/GenBank/DDBJ databases">
        <authorList>
            <person name="Corre E."/>
            <person name="Pelletier E."/>
            <person name="Niang G."/>
            <person name="Scheremetjew M."/>
            <person name="Finn R."/>
            <person name="Kale V."/>
            <person name="Holt S."/>
            <person name="Cochrane G."/>
            <person name="Meng A."/>
            <person name="Brown T."/>
            <person name="Cohen L."/>
        </authorList>
    </citation>
    <scope>NUCLEOTIDE SEQUENCE</scope>
    <source>
        <strain evidence="9">NIES-2562</strain>
    </source>
</reference>
<dbReference type="EMBL" id="HBIB01012038">
    <property type="protein sequence ID" value="CAE0245658.1"/>
    <property type="molecule type" value="Transcribed_RNA"/>
</dbReference>
<dbReference type="CDD" id="cd04301">
    <property type="entry name" value="NAT_SF"/>
    <property type="match status" value="1"/>
</dbReference>
<dbReference type="GO" id="GO:0019799">
    <property type="term" value="F:tubulin N-acetyltransferase activity"/>
    <property type="evidence" value="ECO:0007669"/>
    <property type="project" value="UniProtKB-UniRule"/>
</dbReference>
<dbReference type="EMBL" id="HBIB01012041">
    <property type="protein sequence ID" value="CAE0245660.1"/>
    <property type="molecule type" value="Transcribed_RNA"/>
</dbReference>
<feature type="compositionally biased region" description="Basic and acidic residues" evidence="4">
    <location>
        <begin position="294"/>
        <end position="304"/>
    </location>
</feature>
<comment type="similarity">
    <text evidence="3">Belongs to the acetyltransferase ATAT1 family.</text>
</comment>
<dbReference type="EMBL" id="HBIB01012040">
    <property type="protein sequence ID" value="CAE0245659.1"/>
    <property type="molecule type" value="Transcribed_RNA"/>
</dbReference>
<accession>A0A7S3G4C9</accession>
<feature type="compositionally biased region" description="Low complexity" evidence="4">
    <location>
        <begin position="356"/>
        <end position="369"/>
    </location>
</feature>
<sequence length="404" mass="45798">MDFKEYRFQPLFRGKRIAKLDAATYRGLNREQTDQLDDVLDKMGMASKKAQKLPKAITSGHLLRCSDHTVYICVQNKDRTVLGFIKMGKKTLFIRDDSARFHEIKPMCVLDFYVHESMQRKGIGKKLFLYMLQCEGKQPHQLAYDRPSPKLLAFLAKHFNLKHYTPQENNYVVYKQYFTGGSQQQEKSGDQRFIPVSKRPLSSRGRSANRKGSSRGGLSDDQDGGRMEVMPSLDAVSNSSSSPSEDEVEEEDEEDNEGEEIEEALVDAIGKVEIGTPARPPRPSSGRSPAVQRMVEEGLRRYEELNGSGRKHRGNRRTDDNDEDESPVDMYRQRIRESPLAAAASSMTNTPEQQYGGRRSSTGRSTTTTPQNAGVSGALQWFEGDERQTRHGRKVVQPKPSRLW</sequence>
<evidence type="ECO:0000256" key="2">
    <source>
        <dbReference type="ARBA" id="ARBA00023315"/>
    </source>
</evidence>
<keyword evidence="1 3" id="KW-0808">Transferase</keyword>
<dbReference type="PANTHER" id="PTHR12327:SF0">
    <property type="entry name" value="ALPHA-TUBULIN N-ACETYLTRANSFERASE 1"/>
    <property type="match status" value="1"/>
</dbReference>
<dbReference type="GO" id="GO:0070507">
    <property type="term" value="P:regulation of microtubule cytoskeleton organization"/>
    <property type="evidence" value="ECO:0007669"/>
    <property type="project" value="UniProtKB-UniRule"/>
</dbReference>
<proteinExistence type="inferred from homology"/>
<dbReference type="HAMAP" id="MF_03130">
    <property type="entry name" value="mec17"/>
    <property type="match status" value="1"/>
</dbReference>
<evidence type="ECO:0000259" key="5">
    <source>
        <dbReference type="PROSITE" id="PS51730"/>
    </source>
</evidence>
<feature type="binding site" evidence="3">
    <location>
        <begin position="148"/>
        <end position="157"/>
    </location>
    <ligand>
        <name>acetyl-CoA</name>
        <dbReference type="ChEBI" id="CHEBI:57288"/>
    </ligand>
</feature>
<feature type="region of interest" description="Disordered" evidence="4">
    <location>
        <begin position="183"/>
        <end position="404"/>
    </location>
</feature>
<dbReference type="EC" id="2.3.1.108" evidence="3"/>
<feature type="domain" description="N-acetyltransferase" evidence="5">
    <location>
        <begin position="1"/>
        <end position="178"/>
    </location>
</feature>
<evidence type="ECO:0000313" key="7">
    <source>
        <dbReference type="EMBL" id="CAE0245658.1"/>
    </source>
</evidence>
<evidence type="ECO:0000313" key="9">
    <source>
        <dbReference type="EMBL" id="CAE0245660.1"/>
    </source>
</evidence>
<evidence type="ECO:0000256" key="3">
    <source>
        <dbReference type="HAMAP-Rule" id="MF_03130"/>
    </source>
</evidence>
<dbReference type="GO" id="GO:0005874">
    <property type="term" value="C:microtubule"/>
    <property type="evidence" value="ECO:0007669"/>
    <property type="project" value="InterPro"/>
</dbReference>
<name>A0A7S3G4C9_9EUKA</name>